<sequence>MAVMLTRSLQSENKVSFVSGDFDSFALCREGRQRTKTGTGPDSYSGPTGPLETRT</sequence>
<name>A0A5B9PDG4_9BACT</name>
<dbReference type="EMBL" id="CP042912">
    <property type="protein sequence ID" value="QEG22616.1"/>
    <property type="molecule type" value="Genomic_DNA"/>
</dbReference>
<protein>
    <submittedName>
        <fullName evidence="2">Uncharacterized protein</fullName>
    </submittedName>
</protein>
<keyword evidence="3" id="KW-1185">Reference proteome</keyword>
<dbReference type="Proteomes" id="UP000322214">
    <property type="component" value="Chromosome"/>
</dbReference>
<reference evidence="2 3" key="1">
    <citation type="submission" date="2019-08" db="EMBL/GenBank/DDBJ databases">
        <title>Deep-cultivation of Planctomycetes and their phenomic and genomic characterization uncovers novel biology.</title>
        <authorList>
            <person name="Wiegand S."/>
            <person name="Jogler M."/>
            <person name="Boedeker C."/>
            <person name="Pinto D."/>
            <person name="Vollmers J."/>
            <person name="Rivas-Marin E."/>
            <person name="Kohn T."/>
            <person name="Peeters S.H."/>
            <person name="Heuer A."/>
            <person name="Rast P."/>
            <person name="Oberbeckmann S."/>
            <person name="Bunk B."/>
            <person name="Jeske O."/>
            <person name="Meyerdierks A."/>
            <person name="Storesund J.E."/>
            <person name="Kallscheuer N."/>
            <person name="Luecker S."/>
            <person name="Lage O.M."/>
            <person name="Pohl T."/>
            <person name="Merkel B.J."/>
            <person name="Hornburger P."/>
            <person name="Mueller R.-W."/>
            <person name="Bruemmer F."/>
            <person name="Labrenz M."/>
            <person name="Spormann A.M."/>
            <person name="Op den Camp H."/>
            <person name="Overmann J."/>
            <person name="Amann R."/>
            <person name="Jetten M.S.M."/>
            <person name="Mascher T."/>
            <person name="Medema M.H."/>
            <person name="Devos D.P."/>
            <person name="Kaster A.-K."/>
            <person name="Ovreas L."/>
            <person name="Rohde M."/>
            <person name="Galperin M.Y."/>
            <person name="Jogler C."/>
        </authorList>
    </citation>
    <scope>NUCLEOTIDE SEQUENCE [LARGE SCALE GENOMIC DNA]</scope>
    <source>
        <strain evidence="2 3">FC18</strain>
    </source>
</reference>
<dbReference type="STRING" id="980251.GCA_001642875_04696"/>
<dbReference type="KEGG" id="mff:MFFC18_24990"/>
<feature type="compositionally biased region" description="Polar residues" evidence="1">
    <location>
        <begin position="36"/>
        <end position="46"/>
    </location>
</feature>
<gene>
    <name evidence="2" type="ORF">MFFC18_24990</name>
</gene>
<organism evidence="2 3">
    <name type="scientific">Mariniblastus fucicola</name>
    <dbReference type="NCBI Taxonomy" id="980251"/>
    <lineage>
        <taxon>Bacteria</taxon>
        <taxon>Pseudomonadati</taxon>
        <taxon>Planctomycetota</taxon>
        <taxon>Planctomycetia</taxon>
        <taxon>Pirellulales</taxon>
        <taxon>Pirellulaceae</taxon>
        <taxon>Mariniblastus</taxon>
    </lineage>
</organism>
<evidence type="ECO:0000256" key="1">
    <source>
        <dbReference type="SAM" id="MobiDB-lite"/>
    </source>
</evidence>
<evidence type="ECO:0000313" key="3">
    <source>
        <dbReference type="Proteomes" id="UP000322214"/>
    </source>
</evidence>
<dbReference type="AlphaFoldDB" id="A0A5B9PDG4"/>
<feature type="region of interest" description="Disordered" evidence="1">
    <location>
        <begin position="32"/>
        <end position="55"/>
    </location>
</feature>
<proteinExistence type="predicted"/>
<accession>A0A5B9PDG4</accession>
<evidence type="ECO:0000313" key="2">
    <source>
        <dbReference type="EMBL" id="QEG22616.1"/>
    </source>
</evidence>